<evidence type="ECO:0000256" key="1">
    <source>
        <dbReference type="SAM" id="Phobius"/>
    </source>
</evidence>
<accession>A0ABQ4SHA6</accession>
<dbReference type="CDD" id="cd07302">
    <property type="entry name" value="CHD"/>
    <property type="match status" value="1"/>
</dbReference>
<reference evidence="3" key="1">
    <citation type="journal article" date="2021" name="Front. Microbiol.">
        <title>Comprehensive Comparative Genomics and Phenotyping of Methylobacterium Species.</title>
        <authorList>
            <person name="Alessa O."/>
            <person name="Ogura Y."/>
            <person name="Fujitani Y."/>
            <person name="Takami H."/>
            <person name="Hayashi T."/>
            <person name="Sahin N."/>
            <person name="Tani A."/>
        </authorList>
    </citation>
    <scope>NUCLEOTIDE SEQUENCE</scope>
    <source>
        <strain evidence="3">DSM 17168</strain>
    </source>
</reference>
<dbReference type="InterPro" id="IPR001054">
    <property type="entry name" value="A/G_cyclase"/>
</dbReference>
<dbReference type="PANTHER" id="PTHR43081:SF20">
    <property type="entry name" value="TWO-COMPONENT RESPONSE REGULATOR"/>
    <property type="match status" value="1"/>
</dbReference>
<dbReference type="InterPro" id="IPR050697">
    <property type="entry name" value="Adenylyl/Guanylyl_Cyclase_3/4"/>
</dbReference>
<dbReference type="SUPFAM" id="SSF55073">
    <property type="entry name" value="Nucleotide cyclase"/>
    <property type="match status" value="1"/>
</dbReference>
<dbReference type="RefSeq" id="WP_238235966.1">
    <property type="nucleotide sequence ID" value="NZ_BPQQ01000034.1"/>
</dbReference>
<evidence type="ECO:0000313" key="3">
    <source>
        <dbReference type="EMBL" id="GJE01164.1"/>
    </source>
</evidence>
<feature type="transmembrane region" description="Helical" evidence="1">
    <location>
        <begin position="343"/>
        <end position="363"/>
    </location>
</feature>
<dbReference type="InterPro" id="IPR029787">
    <property type="entry name" value="Nucleotide_cyclase"/>
</dbReference>
<sequence length="625" mass="64540">MTPRWPSASAWLTAGALALALACGLALIPGHLRGEASVLDRIEGTLADLRGLLAGPRPAPDAVVVIAIDDETVRAAGAYPLPRDVMARLVRTLAAASPKALAIDVLFADPGPPEADEALAGALAAAPSVLGMAATFARGETERAAQAGPFTDLPVAEHLLRPTPALARAGALGLVNVATDHGGTPRHIPLLVAADGSLHAALPLRAAALALGREPELARDAVRLGPVATPLDVGASLALRFYGPQGSIRTVSARTVLDGTFSRENIVNKTLIVGATALGSGDTLATPFDPVLPGVEVLATGIAHLVAGDALLRTTTVRRIDAAAALILPAAILLLISSRRIGIGLVLSTLVLAAASALAALAFARGIWLSMALPLATTIVPVVPYVAARLWLDQRQERKLEAARAALLRFHAPALAARLAETPDFLDVPVAQRAAVLFVDLSGFTGLAERLGPVRTRERLKEMHNLVEDEVTARDGSVTSFMGDGAMVLFGLPEARDDDAARAVATALTLHARLTAWLAGEVAEGAIGVRIGVHAGPVVMSRLGGEHNQHITATGDTVNVASRLLEITKQHGAPVAFSAEVLAALDGPLAALDRLPPGLSAPLQVAVRGRVEPLVLRLWRPPTAA</sequence>
<dbReference type="SMART" id="SM00044">
    <property type="entry name" value="CYCc"/>
    <property type="match status" value="1"/>
</dbReference>
<keyword evidence="1" id="KW-0472">Membrane</keyword>
<protein>
    <recommendedName>
        <fullName evidence="2">Guanylate cyclase domain-containing protein</fullName>
    </recommendedName>
</protein>
<dbReference type="Pfam" id="PF05226">
    <property type="entry name" value="CHASE2"/>
    <property type="match status" value="1"/>
</dbReference>
<name>A0ABQ4SHA6_9HYPH</name>
<dbReference type="InterPro" id="IPR007890">
    <property type="entry name" value="CHASE2"/>
</dbReference>
<dbReference type="Proteomes" id="UP001055153">
    <property type="component" value="Unassembled WGS sequence"/>
</dbReference>
<keyword evidence="4" id="KW-1185">Reference proteome</keyword>
<gene>
    <name evidence="3" type="ORF">GMJLKIPL_3093</name>
</gene>
<feature type="domain" description="Guanylate cyclase" evidence="2">
    <location>
        <begin position="435"/>
        <end position="565"/>
    </location>
</feature>
<dbReference type="Gene3D" id="3.30.70.1230">
    <property type="entry name" value="Nucleotide cyclase"/>
    <property type="match status" value="1"/>
</dbReference>
<evidence type="ECO:0000259" key="2">
    <source>
        <dbReference type="PROSITE" id="PS50125"/>
    </source>
</evidence>
<dbReference type="PROSITE" id="PS51257">
    <property type="entry name" value="PROKAR_LIPOPROTEIN"/>
    <property type="match status" value="1"/>
</dbReference>
<dbReference type="Pfam" id="PF00211">
    <property type="entry name" value="Guanylate_cyc"/>
    <property type="match status" value="1"/>
</dbReference>
<reference evidence="3" key="2">
    <citation type="submission" date="2021-08" db="EMBL/GenBank/DDBJ databases">
        <authorList>
            <person name="Tani A."/>
            <person name="Ola A."/>
            <person name="Ogura Y."/>
            <person name="Katsura K."/>
            <person name="Hayashi T."/>
        </authorList>
    </citation>
    <scope>NUCLEOTIDE SEQUENCE</scope>
    <source>
        <strain evidence="3">DSM 17168</strain>
    </source>
</reference>
<comment type="caution">
    <text evidence="3">The sequence shown here is derived from an EMBL/GenBank/DDBJ whole genome shotgun (WGS) entry which is preliminary data.</text>
</comment>
<evidence type="ECO:0000313" key="4">
    <source>
        <dbReference type="Proteomes" id="UP001055153"/>
    </source>
</evidence>
<organism evidence="3 4">
    <name type="scientific">Methylobacterium isbiliense</name>
    <dbReference type="NCBI Taxonomy" id="315478"/>
    <lineage>
        <taxon>Bacteria</taxon>
        <taxon>Pseudomonadati</taxon>
        <taxon>Pseudomonadota</taxon>
        <taxon>Alphaproteobacteria</taxon>
        <taxon>Hyphomicrobiales</taxon>
        <taxon>Methylobacteriaceae</taxon>
        <taxon>Methylobacterium</taxon>
    </lineage>
</organism>
<dbReference type="PANTHER" id="PTHR43081">
    <property type="entry name" value="ADENYLATE CYCLASE, TERMINAL-DIFFERENTIATION SPECIFIC-RELATED"/>
    <property type="match status" value="1"/>
</dbReference>
<keyword evidence="1" id="KW-1133">Transmembrane helix</keyword>
<keyword evidence="1" id="KW-0812">Transmembrane</keyword>
<dbReference type="EMBL" id="BPQQ01000034">
    <property type="protein sequence ID" value="GJE01164.1"/>
    <property type="molecule type" value="Genomic_DNA"/>
</dbReference>
<proteinExistence type="predicted"/>
<dbReference type="SMART" id="SM01080">
    <property type="entry name" value="CHASE2"/>
    <property type="match status" value="1"/>
</dbReference>
<feature type="transmembrane region" description="Helical" evidence="1">
    <location>
        <begin position="369"/>
        <end position="392"/>
    </location>
</feature>
<dbReference type="PROSITE" id="PS50125">
    <property type="entry name" value="GUANYLATE_CYCLASE_2"/>
    <property type="match status" value="1"/>
</dbReference>